<dbReference type="Proteomes" id="UP001187192">
    <property type="component" value="Unassembled WGS sequence"/>
</dbReference>
<accession>A0AA88DC69</accession>
<keyword evidence="2" id="KW-1185">Reference proteome</keyword>
<dbReference type="AlphaFoldDB" id="A0AA88DC69"/>
<sequence>MNCGKCHYSSSRSERRADIWCWKGVLGIL</sequence>
<dbReference type="EMBL" id="BTGU01000035">
    <property type="protein sequence ID" value="GMN50831.1"/>
    <property type="molecule type" value="Genomic_DNA"/>
</dbReference>
<reference evidence="1" key="1">
    <citation type="submission" date="2023-07" db="EMBL/GenBank/DDBJ databases">
        <title>draft genome sequence of fig (Ficus carica).</title>
        <authorList>
            <person name="Takahashi T."/>
            <person name="Nishimura K."/>
        </authorList>
    </citation>
    <scope>NUCLEOTIDE SEQUENCE</scope>
</reference>
<gene>
    <name evidence="1" type="ORF">TIFTF001_019986</name>
</gene>
<comment type="caution">
    <text evidence="1">The sequence shown here is derived from an EMBL/GenBank/DDBJ whole genome shotgun (WGS) entry which is preliminary data.</text>
</comment>
<organism evidence="1 2">
    <name type="scientific">Ficus carica</name>
    <name type="common">Common fig</name>
    <dbReference type="NCBI Taxonomy" id="3494"/>
    <lineage>
        <taxon>Eukaryota</taxon>
        <taxon>Viridiplantae</taxon>
        <taxon>Streptophyta</taxon>
        <taxon>Embryophyta</taxon>
        <taxon>Tracheophyta</taxon>
        <taxon>Spermatophyta</taxon>
        <taxon>Magnoliopsida</taxon>
        <taxon>eudicotyledons</taxon>
        <taxon>Gunneridae</taxon>
        <taxon>Pentapetalae</taxon>
        <taxon>rosids</taxon>
        <taxon>fabids</taxon>
        <taxon>Rosales</taxon>
        <taxon>Moraceae</taxon>
        <taxon>Ficeae</taxon>
        <taxon>Ficus</taxon>
    </lineage>
</organism>
<name>A0AA88DC69_FICCA</name>
<evidence type="ECO:0000313" key="1">
    <source>
        <dbReference type="EMBL" id="GMN50831.1"/>
    </source>
</evidence>
<evidence type="ECO:0000313" key="2">
    <source>
        <dbReference type="Proteomes" id="UP001187192"/>
    </source>
</evidence>
<proteinExistence type="predicted"/>
<protein>
    <submittedName>
        <fullName evidence="1">Uncharacterized protein</fullName>
    </submittedName>
</protein>